<evidence type="ECO:0000313" key="2">
    <source>
        <dbReference type="Proteomes" id="UP001055811"/>
    </source>
</evidence>
<sequence>MRQRWRRSANWKGIDFKIYGFSIDKVWMCSKLPQKSWASRRSTKGILTQIYAFVKSPDNTSLIFMVAIGPSMVVIALMFIVRQVRGHRQPVIDNSD</sequence>
<proteinExistence type="predicted"/>
<protein>
    <submittedName>
        <fullName evidence="1">Uncharacterized protein</fullName>
    </submittedName>
</protein>
<dbReference type="Proteomes" id="UP001055811">
    <property type="component" value="Linkage Group LG06"/>
</dbReference>
<comment type="caution">
    <text evidence="1">The sequence shown here is derived from an EMBL/GenBank/DDBJ whole genome shotgun (WGS) entry which is preliminary data.</text>
</comment>
<reference evidence="2" key="1">
    <citation type="journal article" date="2022" name="Mol. Ecol. Resour.">
        <title>The genomes of chicory, endive, great burdock and yacon provide insights into Asteraceae palaeo-polyploidization history and plant inulin production.</title>
        <authorList>
            <person name="Fan W."/>
            <person name="Wang S."/>
            <person name="Wang H."/>
            <person name="Wang A."/>
            <person name="Jiang F."/>
            <person name="Liu H."/>
            <person name="Zhao H."/>
            <person name="Xu D."/>
            <person name="Zhang Y."/>
        </authorList>
    </citation>
    <scope>NUCLEOTIDE SEQUENCE [LARGE SCALE GENOMIC DNA]</scope>
    <source>
        <strain evidence="2">cv. Punajuju</strain>
    </source>
</reference>
<organism evidence="1 2">
    <name type="scientific">Cichorium intybus</name>
    <name type="common">Chicory</name>
    <dbReference type="NCBI Taxonomy" id="13427"/>
    <lineage>
        <taxon>Eukaryota</taxon>
        <taxon>Viridiplantae</taxon>
        <taxon>Streptophyta</taxon>
        <taxon>Embryophyta</taxon>
        <taxon>Tracheophyta</taxon>
        <taxon>Spermatophyta</taxon>
        <taxon>Magnoliopsida</taxon>
        <taxon>eudicotyledons</taxon>
        <taxon>Gunneridae</taxon>
        <taxon>Pentapetalae</taxon>
        <taxon>asterids</taxon>
        <taxon>campanulids</taxon>
        <taxon>Asterales</taxon>
        <taxon>Asteraceae</taxon>
        <taxon>Cichorioideae</taxon>
        <taxon>Cichorieae</taxon>
        <taxon>Cichoriinae</taxon>
        <taxon>Cichorium</taxon>
    </lineage>
</organism>
<name>A0ACB9BJZ1_CICIN</name>
<gene>
    <name evidence="1" type="ORF">L2E82_33364</name>
</gene>
<keyword evidence="2" id="KW-1185">Reference proteome</keyword>
<reference evidence="1 2" key="2">
    <citation type="journal article" date="2022" name="Mol. Ecol. Resour.">
        <title>The genomes of chicory, endive, great burdock and yacon provide insights into Asteraceae paleo-polyploidization history and plant inulin production.</title>
        <authorList>
            <person name="Fan W."/>
            <person name="Wang S."/>
            <person name="Wang H."/>
            <person name="Wang A."/>
            <person name="Jiang F."/>
            <person name="Liu H."/>
            <person name="Zhao H."/>
            <person name="Xu D."/>
            <person name="Zhang Y."/>
        </authorList>
    </citation>
    <scope>NUCLEOTIDE SEQUENCE [LARGE SCALE GENOMIC DNA]</scope>
    <source>
        <strain evidence="2">cv. Punajuju</strain>
        <tissue evidence="1">Leaves</tissue>
    </source>
</reference>
<accession>A0ACB9BJZ1</accession>
<dbReference type="EMBL" id="CM042014">
    <property type="protein sequence ID" value="KAI3722331.1"/>
    <property type="molecule type" value="Genomic_DNA"/>
</dbReference>
<evidence type="ECO:0000313" key="1">
    <source>
        <dbReference type="EMBL" id="KAI3722331.1"/>
    </source>
</evidence>